<evidence type="ECO:0000313" key="3">
    <source>
        <dbReference type="Proteomes" id="UP000295515"/>
    </source>
</evidence>
<name>A0A4V2W5P1_9FIRM</name>
<gene>
    <name evidence="2" type="ORF">EDD60_10778</name>
</gene>
<accession>A0A4V2W5P1</accession>
<dbReference type="InterPro" id="IPR019074">
    <property type="entry name" value="YabQ"/>
</dbReference>
<keyword evidence="1" id="KW-0812">Transmembrane</keyword>
<protein>
    <submittedName>
        <fullName evidence="2">Spore cortex protein YabQ</fullName>
    </submittedName>
</protein>
<evidence type="ECO:0000256" key="1">
    <source>
        <dbReference type="SAM" id="Phobius"/>
    </source>
</evidence>
<keyword evidence="1" id="KW-0472">Membrane</keyword>
<organism evidence="2 3">
    <name type="scientific">Longibaculum muris</name>
    <dbReference type="NCBI Taxonomy" id="1796628"/>
    <lineage>
        <taxon>Bacteria</taxon>
        <taxon>Bacillati</taxon>
        <taxon>Bacillota</taxon>
        <taxon>Erysipelotrichia</taxon>
        <taxon>Erysipelotrichales</taxon>
        <taxon>Coprobacillaceae</taxon>
        <taxon>Longibaculum</taxon>
    </lineage>
</organism>
<feature type="transmembrane region" description="Helical" evidence="1">
    <location>
        <begin position="37"/>
        <end position="61"/>
    </location>
</feature>
<reference evidence="2 3" key="1">
    <citation type="submission" date="2019-03" db="EMBL/GenBank/DDBJ databases">
        <title>Genomic Encyclopedia of Type Strains, Phase IV (KMG-IV): sequencing the most valuable type-strain genomes for metagenomic binning, comparative biology and taxonomic classification.</title>
        <authorList>
            <person name="Goeker M."/>
        </authorList>
    </citation>
    <scope>NUCLEOTIDE SEQUENCE [LARGE SCALE GENOMIC DNA]</scope>
    <source>
        <strain evidence="2 3">DSM 29487</strain>
    </source>
</reference>
<dbReference type="RefSeq" id="WP_066448242.1">
    <property type="nucleotide sequence ID" value="NZ_JANKBF010000010.1"/>
</dbReference>
<evidence type="ECO:0000313" key="2">
    <source>
        <dbReference type="EMBL" id="TCW00589.1"/>
    </source>
</evidence>
<feature type="transmembrane region" description="Helical" evidence="1">
    <location>
        <begin position="68"/>
        <end position="93"/>
    </location>
</feature>
<dbReference type="Proteomes" id="UP000295515">
    <property type="component" value="Unassembled WGS sequence"/>
</dbReference>
<dbReference type="GeneID" id="98915172"/>
<comment type="caution">
    <text evidence="2">The sequence shown here is derived from an EMBL/GenBank/DDBJ whole genome shotgun (WGS) entry which is preliminary data.</text>
</comment>
<dbReference type="EMBL" id="SMCQ01000007">
    <property type="protein sequence ID" value="TCW00589.1"/>
    <property type="molecule type" value="Genomic_DNA"/>
</dbReference>
<proteinExistence type="predicted"/>
<sequence length="140" mass="17223">MTLLVQFQCLFYSFLFGFVMSGVYHIMNRFLYVVPAFIRYLFQVIIGCFFGILYFYGLVILNDGILRLYFFVLVFIGYLFYQKYYAFSLLYYLEKFVLLLKRIIAPFRFFFRYINVIIQKRVKKVKLKWRRKKNQDIKNS</sequence>
<dbReference type="Pfam" id="PF09578">
    <property type="entry name" value="Spore_YabQ"/>
    <property type="match status" value="1"/>
</dbReference>
<dbReference type="NCBIfam" id="TIGR02893">
    <property type="entry name" value="spore_yabQ"/>
    <property type="match status" value="1"/>
</dbReference>
<keyword evidence="3" id="KW-1185">Reference proteome</keyword>
<keyword evidence="1" id="KW-1133">Transmembrane helix</keyword>
<dbReference type="AlphaFoldDB" id="A0A4V2W5P1"/>